<dbReference type="Pfam" id="PF13530">
    <property type="entry name" value="SCP2_2"/>
    <property type="match status" value="1"/>
</dbReference>
<dbReference type="PANTHER" id="PTHR37817">
    <property type="entry name" value="N-ACETYLTRANSFERASE EIS"/>
    <property type="match status" value="1"/>
</dbReference>
<organism evidence="2 3">
    <name type="scientific">Thermobacillus xylanilyticus</name>
    <dbReference type="NCBI Taxonomy" id="76633"/>
    <lineage>
        <taxon>Bacteria</taxon>
        <taxon>Bacillati</taxon>
        <taxon>Bacillota</taxon>
        <taxon>Bacilli</taxon>
        <taxon>Bacillales</taxon>
        <taxon>Paenibacillaceae</taxon>
        <taxon>Thermobacillus</taxon>
    </lineage>
</organism>
<dbReference type="SUPFAM" id="SSF55718">
    <property type="entry name" value="SCP-like"/>
    <property type="match status" value="1"/>
</dbReference>
<dbReference type="InterPro" id="IPR041380">
    <property type="entry name" value="Acetyltransf_17"/>
</dbReference>
<dbReference type="InterPro" id="IPR051554">
    <property type="entry name" value="Acetyltransferase_Eis"/>
</dbReference>
<dbReference type="InterPro" id="IPR000182">
    <property type="entry name" value="GNAT_dom"/>
</dbReference>
<evidence type="ECO:0000259" key="1">
    <source>
        <dbReference type="PROSITE" id="PS51186"/>
    </source>
</evidence>
<dbReference type="Pfam" id="PF17668">
    <property type="entry name" value="Acetyltransf_17"/>
    <property type="match status" value="1"/>
</dbReference>
<dbReference type="Pfam" id="PF13527">
    <property type="entry name" value="Acetyltransf_9"/>
    <property type="match status" value="1"/>
</dbReference>
<feature type="domain" description="N-acetyltransferase" evidence="1">
    <location>
        <begin position="4"/>
        <end position="153"/>
    </location>
</feature>
<dbReference type="Proteomes" id="UP000681526">
    <property type="component" value="Unassembled WGS sequence"/>
</dbReference>
<dbReference type="SUPFAM" id="SSF55729">
    <property type="entry name" value="Acyl-CoA N-acyltransferases (Nat)"/>
    <property type="match status" value="1"/>
</dbReference>
<protein>
    <submittedName>
        <fullName evidence="2">GCN5-related N-acetyltransferase, Acetyltransferase, GNAT family</fullName>
    </submittedName>
</protein>
<sequence length="397" mass="44960">MKDQGIRRLTAEEKDESIKLSAFAFQFSLTPEVWEQRRRTLNPDHVWGYFIDGRLAAKAAVLPMRIWLNGRSIPMGGVAGVATWPEYRRQGLIRQLLQHALGAMREEGVAVSFLHPFYIPFYRKFGWEVVADAVTLEFPPAKCEGFAMRGAMRRIEQPMEELELLRGLYGRYAARFNTMLDREAEWWEHRVLAHERLCYCYVDASGEPQGYMLFTLKDRLMHIAEWVCLSREARDGMLAFIANHDSMADKVELKRSANDRLPFLLNDPRITQMRKPHVMGRIVDAQRFVREYAFLPGAGPTRIKLRIADESAPWNDGEFLLAIDADGRGSLTPAHAGSDGADAPSLACHIRALSAVLLGDLRPVHLYEDGLLTGEAAAAEALEARVPMTPTDLIDFF</sequence>
<dbReference type="InterPro" id="IPR016181">
    <property type="entry name" value="Acyl_CoA_acyltransferase"/>
</dbReference>
<keyword evidence="3" id="KW-1185">Reference proteome</keyword>
<dbReference type="Gene3D" id="3.40.630.30">
    <property type="match status" value="2"/>
</dbReference>
<proteinExistence type="predicted"/>
<dbReference type="PROSITE" id="PS51186">
    <property type="entry name" value="GNAT"/>
    <property type="match status" value="1"/>
</dbReference>
<dbReference type="RefSeq" id="WP_213486378.1">
    <property type="nucleotide sequence ID" value="NZ_CAJRAY010000091.1"/>
</dbReference>
<gene>
    <name evidence="2" type="primary">txxe 3476</name>
    <name evidence="2" type="ORF">TXXE_17785</name>
</gene>
<dbReference type="CDD" id="cd04301">
    <property type="entry name" value="NAT_SF"/>
    <property type="match status" value="1"/>
</dbReference>
<comment type="caution">
    <text evidence="2">The sequence shown here is derived from an EMBL/GenBank/DDBJ whole genome shotgun (WGS) entry which is preliminary data.</text>
</comment>
<reference evidence="2 3" key="1">
    <citation type="submission" date="2021-04" db="EMBL/GenBank/DDBJ databases">
        <authorList>
            <person name="Rakotoarivonina H."/>
        </authorList>
    </citation>
    <scope>NUCLEOTIDE SEQUENCE [LARGE SCALE GENOMIC DNA]</scope>
    <source>
        <strain evidence="2 3">XE</strain>
    </source>
</reference>
<evidence type="ECO:0000313" key="3">
    <source>
        <dbReference type="Proteomes" id="UP000681526"/>
    </source>
</evidence>
<dbReference type="InterPro" id="IPR025559">
    <property type="entry name" value="Eis_dom"/>
</dbReference>
<dbReference type="PANTHER" id="PTHR37817:SF1">
    <property type="entry name" value="N-ACETYLTRANSFERASE EIS"/>
    <property type="match status" value="1"/>
</dbReference>
<name>A0ABN7SAX2_THEXY</name>
<dbReference type="Gene3D" id="3.30.1050.10">
    <property type="entry name" value="SCP2 sterol-binding domain"/>
    <property type="match status" value="1"/>
</dbReference>
<evidence type="ECO:0000313" key="2">
    <source>
        <dbReference type="EMBL" id="CAG5092191.1"/>
    </source>
</evidence>
<dbReference type="InterPro" id="IPR036527">
    <property type="entry name" value="SCP2_sterol-bd_dom_sf"/>
</dbReference>
<accession>A0ABN7SAX2</accession>
<dbReference type="EMBL" id="CAJRAY010000091">
    <property type="protein sequence ID" value="CAG5092191.1"/>
    <property type="molecule type" value="Genomic_DNA"/>
</dbReference>